<proteinExistence type="predicted"/>
<dbReference type="AlphaFoldDB" id="A0A9K3KY15"/>
<organism evidence="2 3">
    <name type="scientific">Nitzschia inconspicua</name>
    <dbReference type="NCBI Taxonomy" id="303405"/>
    <lineage>
        <taxon>Eukaryota</taxon>
        <taxon>Sar</taxon>
        <taxon>Stramenopiles</taxon>
        <taxon>Ochrophyta</taxon>
        <taxon>Bacillariophyta</taxon>
        <taxon>Bacillariophyceae</taxon>
        <taxon>Bacillariophycidae</taxon>
        <taxon>Bacillariales</taxon>
        <taxon>Bacillariaceae</taxon>
        <taxon>Nitzschia</taxon>
    </lineage>
</organism>
<feature type="compositionally biased region" description="Basic and acidic residues" evidence="1">
    <location>
        <begin position="504"/>
        <end position="516"/>
    </location>
</feature>
<evidence type="ECO:0000313" key="3">
    <source>
        <dbReference type="Proteomes" id="UP000693970"/>
    </source>
</evidence>
<reference evidence="2" key="1">
    <citation type="journal article" date="2021" name="Sci. Rep.">
        <title>Diploid genomic architecture of Nitzschia inconspicua, an elite biomass production diatom.</title>
        <authorList>
            <person name="Oliver A."/>
            <person name="Podell S."/>
            <person name="Pinowska A."/>
            <person name="Traller J.C."/>
            <person name="Smith S.R."/>
            <person name="McClure R."/>
            <person name="Beliaev A."/>
            <person name="Bohutskyi P."/>
            <person name="Hill E.A."/>
            <person name="Rabines A."/>
            <person name="Zheng H."/>
            <person name="Allen L.Z."/>
            <person name="Kuo A."/>
            <person name="Grigoriev I.V."/>
            <person name="Allen A.E."/>
            <person name="Hazlebeck D."/>
            <person name="Allen E.E."/>
        </authorList>
    </citation>
    <scope>NUCLEOTIDE SEQUENCE</scope>
    <source>
        <strain evidence="2">Hildebrandi</strain>
    </source>
</reference>
<feature type="region of interest" description="Disordered" evidence="1">
    <location>
        <begin position="387"/>
        <end position="411"/>
    </location>
</feature>
<evidence type="ECO:0000313" key="2">
    <source>
        <dbReference type="EMBL" id="KAG7351459.1"/>
    </source>
</evidence>
<name>A0A9K3KY15_9STRA</name>
<keyword evidence="3" id="KW-1185">Reference proteome</keyword>
<feature type="compositionally biased region" description="Basic and acidic residues" evidence="1">
    <location>
        <begin position="54"/>
        <end position="76"/>
    </location>
</feature>
<feature type="compositionally biased region" description="Basic and acidic residues" evidence="1">
    <location>
        <begin position="567"/>
        <end position="581"/>
    </location>
</feature>
<feature type="compositionally biased region" description="Basic residues" evidence="1">
    <location>
        <begin position="336"/>
        <end position="352"/>
    </location>
</feature>
<feature type="compositionally biased region" description="Polar residues" evidence="1">
    <location>
        <begin position="144"/>
        <end position="169"/>
    </location>
</feature>
<feature type="region of interest" description="Disordered" evidence="1">
    <location>
        <begin position="140"/>
        <end position="188"/>
    </location>
</feature>
<feature type="compositionally biased region" description="Low complexity" evidence="1">
    <location>
        <begin position="590"/>
        <end position="608"/>
    </location>
</feature>
<feature type="region of interest" description="Disordered" evidence="1">
    <location>
        <begin position="428"/>
        <end position="694"/>
    </location>
</feature>
<feature type="compositionally biased region" description="Polar residues" evidence="1">
    <location>
        <begin position="456"/>
        <end position="476"/>
    </location>
</feature>
<reference evidence="2" key="2">
    <citation type="submission" date="2021-04" db="EMBL/GenBank/DDBJ databases">
        <authorList>
            <person name="Podell S."/>
        </authorList>
    </citation>
    <scope>NUCLEOTIDE SEQUENCE</scope>
    <source>
        <strain evidence="2">Hildebrandi</strain>
    </source>
</reference>
<sequence length="694" mass="77196">MYVVPLNDSSEFGPGNRKKAGRNIKEDPLSFSHSGSSHSLSASESDFNSSVAEKNGDWQEEYRRFREGRDEPRDDVETMDSTFDGYNRKEENPPHQQYRQQPNMVESFLSSWSTDKGLSASSEVPQEQFEKLFLDKVDAPEASKGTSNAAETAVSQQPSMIESLFSWNTEQDEEKQNGKETPENPRESVMAELKSKIHSFLGERKIPIDELLSFQKAKNQEPEEKSMPIENLAPPCMYSLTHVRSATANPATQEAFMSEVRNWHKGHTLRKVPEDEKKEGDKTGRNRLVPTKTLQTETTTLTFVPPKEPKKKSEEIILLPKVVPIAYQGEVVQTKPTRRLRKHSPQRKKMKSRSNLGKLPFLFRRRKKSTGKVPVVEDVVVAKPDNKVSHSIASSHNSEKDTVPAPQSLVEQRKSQLEGFLAAYAQKVQKSRSMDANAKKQGKSRSIDAKAKEQGSEASPVSVSETTPRTTNSGLSATGDGSDVESGFASSTVSGVSPTSWQENKSHDAVPVEEQIKPSFGRDAQSTTSSLSLPTALSVVHAPSETEEDVVLPKENERLPVSSKKPSVGDKSKRDPKKDSQPTEVLLLHKAPATKKSPPSNSKNQTSKSSKEEQRRRDKKSRPERGEVPKVSKSSDGKRSSRNRSKTGAVSSSRRQPISSLLGNQKHSSTYASSWSEAERRRKERKTSLSTTLF</sequence>
<feature type="compositionally biased region" description="Basic and acidic residues" evidence="1">
    <location>
        <begin position="609"/>
        <end position="639"/>
    </location>
</feature>
<feature type="compositionally biased region" description="Low complexity" evidence="1">
    <location>
        <begin position="526"/>
        <end position="538"/>
    </location>
</feature>
<feature type="compositionally biased region" description="Basic and acidic residues" evidence="1">
    <location>
        <begin position="174"/>
        <end position="186"/>
    </location>
</feature>
<gene>
    <name evidence="2" type="ORF">IV203_010819</name>
</gene>
<feature type="region of interest" description="Disordered" evidence="1">
    <location>
        <begin position="335"/>
        <end position="357"/>
    </location>
</feature>
<accession>A0A9K3KY15</accession>
<comment type="caution">
    <text evidence="2">The sequence shown here is derived from an EMBL/GenBank/DDBJ whole genome shotgun (WGS) entry which is preliminary data.</text>
</comment>
<dbReference type="Proteomes" id="UP000693970">
    <property type="component" value="Unassembled WGS sequence"/>
</dbReference>
<protein>
    <submittedName>
        <fullName evidence="2">Uncharacterized protein</fullName>
    </submittedName>
</protein>
<dbReference type="EMBL" id="JAGRRH010000018">
    <property type="protein sequence ID" value="KAG7351459.1"/>
    <property type="molecule type" value="Genomic_DNA"/>
</dbReference>
<feature type="compositionally biased region" description="Low complexity" evidence="1">
    <location>
        <begin position="30"/>
        <end position="45"/>
    </location>
</feature>
<feature type="compositionally biased region" description="Basic and acidic residues" evidence="1">
    <location>
        <begin position="445"/>
        <end position="455"/>
    </location>
</feature>
<feature type="compositionally biased region" description="Polar residues" evidence="1">
    <location>
        <begin position="646"/>
        <end position="676"/>
    </location>
</feature>
<feature type="compositionally biased region" description="Polar residues" evidence="1">
    <location>
        <begin position="488"/>
        <end position="503"/>
    </location>
</feature>
<evidence type="ECO:0000256" key="1">
    <source>
        <dbReference type="SAM" id="MobiDB-lite"/>
    </source>
</evidence>
<feature type="region of interest" description="Disordered" evidence="1">
    <location>
        <begin position="1"/>
        <end position="100"/>
    </location>
</feature>